<dbReference type="AlphaFoldDB" id="A0A7G5C335"/>
<dbReference type="Gene3D" id="1.10.3680.10">
    <property type="entry name" value="TerB-like"/>
    <property type="match status" value="1"/>
</dbReference>
<dbReference type="RefSeq" id="WP_182299856.1">
    <property type="nucleotide sequence ID" value="NZ_CP041969.1"/>
</dbReference>
<evidence type="ECO:0000313" key="1">
    <source>
        <dbReference type="EMBL" id="QMV43619.1"/>
    </source>
</evidence>
<dbReference type="KEGG" id="cchl:FPL14_22395"/>
<dbReference type="Proteomes" id="UP000515679">
    <property type="component" value="Chromosome"/>
</dbReference>
<name>A0A7G5C335_9BACL</name>
<organism evidence="1 2">
    <name type="scientific">Cohnella cholangitidis</name>
    <dbReference type="NCBI Taxonomy" id="2598458"/>
    <lineage>
        <taxon>Bacteria</taxon>
        <taxon>Bacillati</taxon>
        <taxon>Bacillota</taxon>
        <taxon>Bacilli</taxon>
        <taxon>Bacillales</taxon>
        <taxon>Paenibacillaceae</taxon>
        <taxon>Cohnella</taxon>
    </lineage>
</organism>
<gene>
    <name evidence="1" type="ORF">FPL14_22395</name>
</gene>
<sequence>MFLHFLQAKEHKEAFLELAQVVANADGYVSGNEARNLQSFRIEMGMEINGISPVAPRRQISEIIGGIRDEQVKNVFFTEILLLVFADGDYSDDEQELVHEMKRLFGYSDEVYEKIKDWVIRLDQLKIEGVKLILDPSL</sequence>
<proteinExistence type="predicted"/>
<keyword evidence="2" id="KW-1185">Reference proteome</keyword>
<dbReference type="SUPFAM" id="SSF158682">
    <property type="entry name" value="TerB-like"/>
    <property type="match status" value="1"/>
</dbReference>
<dbReference type="InterPro" id="IPR029024">
    <property type="entry name" value="TerB-like"/>
</dbReference>
<reference evidence="1 2" key="1">
    <citation type="submission" date="2019-07" db="EMBL/GenBank/DDBJ databases">
        <authorList>
            <person name="Kim J.K."/>
            <person name="Cheong H.-M."/>
            <person name="Choi Y."/>
            <person name="Hwang K.J."/>
            <person name="Lee S."/>
            <person name="Choi C."/>
        </authorList>
    </citation>
    <scope>NUCLEOTIDE SEQUENCE [LARGE SCALE GENOMIC DNA]</scope>
    <source>
        <strain evidence="1 2">KS 22</strain>
    </source>
</reference>
<protein>
    <submittedName>
        <fullName evidence="1">TerB family tellurite resistance protein</fullName>
    </submittedName>
</protein>
<evidence type="ECO:0000313" key="2">
    <source>
        <dbReference type="Proteomes" id="UP000515679"/>
    </source>
</evidence>
<accession>A0A7G5C335</accession>
<dbReference type="EMBL" id="CP041969">
    <property type="protein sequence ID" value="QMV43619.1"/>
    <property type="molecule type" value="Genomic_DNA"/>
</dbReference>